<comment type="similarity">
    <text evidence="1">Belongs to the AfsR/DnrI/RedD regulatory family.</text>
</comment>
<dbReference type="Gene3D" id="1.25.40.10">
    <property type="entry name" value="Tetratricopeptide repeat domain"/>
    <property type="match status" value="1"/>
</dbReference>
<dbReference type="InterPro" id="IPR051677">
    <property type="entry name" value="AfsR-DnrI-RedD_regulator"/>
</dbReference>
<dbReference type="RefSeq" id="WP_198282285.1">
    <property type="nucleotide sequence ID" value="NZ_JAEEAQ010001038.1"/>
</dbReference>
<feature type="DNA-binding region" description="OmpR/PhoB-type" evidence="6">
    <location>
        <begin position="1"/>
        <end position="98"/>
    </location>
</feature>
<gene>
    <name evidence="8" type="ORF">JBF12_44320</name>
</gene>
<keyword evidence="4 6" id="KW-0238">DNA-binding</keyword>
<evidence type="ECO:0000256" key="1">
    <source>
        <dbReference type="ARBA" id="ARBA00005820"/>
    </source>
</evidence>
<accession>A0ABS0RQY1</accession>
<evidence type="ECO:0000259" key="7">
    <source>
        <dbReference type="PROSITE" id="PS51755"/>
    </source>
</evidence>
<keyword evidence="3" id="KW-0805">Transcription regulation</keyword>
<dbReference type="PROSITE" id="PS51755">
    <property type="entry name" value="OMPR_PHOB"/>
    <property type="match status" value="1"/>
</dbReference>
<dbReference type="Pfam" id="PF03704">
    <property type="entry name" value="BTAD"/>
    <property type="match status" value="1"/>
</dbReference>
<dbReference type="SMART" id="SM00862">
    <property type="entry name" value="Trans_reg_C"/>
    <property type="match status" value="1"/>
</dbReference>
<dbReference type="Gene3D" id="1.10.10.10">
    <property type="entry name" value="Winged helix-like DNA-binding domain superfamily/Winged helix DNA-binding domain"/>
    <property type="match status" value="1"/>
</dbReference>
<dbReference type="PANTHER" id="PTHR35807">
    <property type="entry name" value="TRANSCRIPTIONAL REGULATOR REDD-RELATED"/>
    <property type="match status" value="1"/>
</dbReference>
<comment type="caution">
    <text evidence="8">The sequence shown here is derived from an EMBL/GenBank/DDBJ whole genome shotgun (WGS) entry which is preliminary data.</text>
</comment>
<dbReference type="Pfam" id="PF00486">
    <property type="entry name" value="Trans_reg_C"/>
    <property type="match status" value="1"/>
</dbReference>
<proteinExistence type="inferred from homology"/>
<dbReference type="CDD" id="cd15831">
    <property type="entry name" value="BTAD"/>
    <property type="match status" value="1"/>
</dbReference>
<protein>
    <submittedName>
        <fullName evidence="8">AfsR/SARP family transcriptional regulator</fullName>
    </submittedName>
</protein>
<feature type="non-terminal residue" evidence="8">
    <location>
        <position position="256"/>
    </location>
</feature>
<dbReference type="Proteomes" id="UP000638849">
    <property type="component" value="Unassembled WGS sequence"/>
</dbReference>
<dbReference type="EMBL" id="JAEEAQ010001038">
    <property type="protein sequence ID" value="MBI0319864.1"/>
    <property type="molecule type" value="Genomic_DNA"/>
</dbReference>
<dbReference type="InterPro" id="IPR005158">
    <property type="entry name" value="BTAD"/>
</dbReference>
<reference evidence="8 9" key="1">
    <citation type="submission" date="2020-12" db="EMBL/GenBank/DDBJ databases">
        <authorList>
            <person name="Kusuma A.B."/>
            <person name="Nouioui I."/>
            <person name="Goodfellow M."/>
        </authorList>
    </citation>
    <scope>NUCLEOTIDE SEQUENCE [LARGE SCALE GENOMIC DNA]</scope>
    <source>
        <strain evidence="8 9">DSM 41764</strain>
    </source>
</reference>
<feature type="domain" description="OmpR/PhoB-type" evidence="7">
    <location>
        <begin position="1"/>
        <end position="98"/>
    </location>
</feature>
<evidence type="ECO:0000256" key="4">
    <source>
        <dbReference type="ARBA" id="ARBA00023125"/>
    </source>
</evidence>
<dbReference type="InterPro" id="IPR001867">
    <property type="entry name" value="OmpR/PhoB-type_DNA-bd"/>
</dbReference>
<dbReference type="InterPro" id="IPR036388">
    <property type="entry name" value="WH-like_DNA-bd_sf"/>
</dbReference>
<keyword evidence="9" id="KW-1185">Reference proteome</keyword>
<keyword evidence="5" id="KW-0804">Transcription</keyword>
<keyword evidence="2" id="KW-0902">Two-component regulatory system</keyword>
<organism evidence="8 9">
    <name type="scientific">Streptomyces javensis</name>
    <dbReference type="NCBI Taxonomy" id="114698"/>
    <lineage>
        <taxon>Bacteria</taxon>
        <taxon>Bacillati</taxon>
        <taxon>Actinomycetota</taxon>
        <taxon>Actinomycetes</taxon>
        <taxon>Kitasatosporales</taxon>
        <taxon>Streptomycetaceae</taxon>
        <taxon>Streptomyces</taxon>
        <taxon>Streptomyces violaceusniger group</taxon>
    </lineage>
</organism>
<evidence type="ECO:0000256" key="5">
    <source>
        <dbReference type="ARBA" id="ARBA00023163"/>
    </source>
</evidence>
<dbReference type="SMART" id="SM01043">
    <property type="entry name" value="BTAD"/>
    <property type="match status" value="1"/>
</dbReference>
<sequence length="256" mass="28793">MRYRVLGALELRTGEEWASLGPAKWRTLLAVLLCHANQTVSTERLLDELWGEDRAPQSATKLLQTYVSRLRQTMGDEAGQTLITEKQGYKAQGYRLAVEAAEFDAHRFEQLVEEGRRALDREAPETAAERLREALAMWRGTPFADVPPTPAVTAEATRLEECRLQAVDARIDADLRCGRHTAVLGELEALTAEHPFREELRGRLMLALYRSGRQADALAAYRDLHRLLSEELGVEPTPPLRDLHERILNADASLMA</sequence>
<evidence type="ECO:0000313" key="9">
    <source>
        <dbReference type="Proteomes" id="UP000638849"/>
    </source>
</evidence>
<evidence type="ECO:0000256" key="6">
    <source>
        <dbReference type="PROSITE-ProRule" id="PRU01091"/>
    </source>
</evidence>
<evidence type="ECO:0000313" key="8">
    <source>
        <dbReference type="EMBL" id="MBI0319864.1"/>
    </source>
</evidence>
<dbReference type="SUPFAM" id="SSF48452">
    <property type="entry name" value="TPR-like"/>
    <property type="match status" value="1"/>
</dbReference>
<dbReference type="PANTHER" id="PTHR35807:SF1">
    <property type="entry name" value="TRANSCRIPTIONAL REGULATOR REDD"/>
    <property type="match status" value="1"/>
</dbReference>
<dbReference type="InterPro" id="IPR011990">
    <property type="entry name" value="TPR-like_helical_dom_sf"/>
</dbReference>
<dbReference type="CDD" id="cd00383">
    <property type="entry name" value="trans_reg_C"/>
    <property type="match status" value="1"/>
</dbReference>
<evidence type="ECO:0000256" key="3">
    <source>
        <dbReference type="ARBA" id="ARBA00023015"/>
    </source>
</evidence>
<evidence type="ECO:0000256" key="2">
    <source>
        <dbReference type="ARBA" id="ARBA00023012"/>
    </source>
</evidence>
<dbReference type="InterPro" id="IPR016032">
    <property type="entry name" value="Sig_transdc_resp-reg_C-effctor"/>
</dbReference>
<name>A0ABS0RQY1_9ACTN</name>
<dbReference type="SUPFAM" id="SSF46894">
    <property type="entry name" value="C-terminal effector domain of the bipartite response regulators"/>
    <property type="match status" value="1"/>
</dbReference>